<organism evidence="1 2">
    <name type="scientific">Mycobacterium kansasii</name>
    <dbReference type="NCBI Taxonomy" id="1768"/>
    <lineage>
        <taxon>Bacteria</taxon>
        <taxon>Bacillati</taxon>
        <taxon>Actinomycetota</taxon>
        <taxon>Actinomycetes</taxon>
        <taxon>Mycobacteriales</taxon>
        <taxon>Mycobacteriaceae</taxon>
        <taxon>Mycobacterium</taxon>
    </lineage>
</organism>
<accession>A0A7G1IAX9</accession>
<gene>
    <name evidence="1" type="ORF">NIIDMKKI_21980</name>
</gene>
<evidence type="ECO:0000313" key="2">
    <source>
        <dbReference type="Proteomes" id="UP000516380"/>
    </source>
</evidence>
<dbReference type="EMBL" id="AP023343">
    <property type="protein sequence ID" value="BCI86992.1"/>
    <property type="molecule type" value="Genomic_DNA"/>
</dbReference>
<dbReference type="Proteomes" id="UP000516380">
    <property type="component" value="Chromosome"/>
</dbReference>
<keyword evidence="2" id="KW-1185">Reference proteome</keyword>
<sequence>MRATLLASLPNRLCVRRRQSYAHPQASTRRDQHMFVIHLADGEEVHGESEELSINQDTGVLTVCKVDGFEETTTHYSPIAWRTVTHRKRDIGVRPSLISSAR</sequence>
<evidence type="ECO:0000313" key="1">
    <source>
        <dbReference type="EMBL" id="BCI86992.1"/>
    </source>
</evidence>
<reference evidence="1 2" key="1">
    <citation type="submission" date="2020-07" db="EMBL/GenBank/DDBJ databases">
        <title>Mycobacterium kansasii (former subtype) with zoonotic potential isolated from diseased indoor pet cat, Japan.</title>
        <authorList>
            <person name="Fukano H."/>
            <person name="Terazono T."/>
            <person name="Hoshino Y."/>
        </authorList>
    </citation>
    <scope>NUCLEOTIDE SEQUENCE [LARGE SCALE GENOMIC DNA]</scope>
    <source>
        <strain evidence="1 2">Kuro-I</strain>
    </source>
</reference>
<proteinExistence type="predicted"/>
<dbReference type="AlphaFoldDB" id="A0A7G1IAX9"/>
<name>A0A7G1IAX9_MYCKA</name>
<protein>
    <submittedName>
        <fullName evidence="1">Uncharacterized protein</fullName>
    </submittedName>
</protein>